<evidence type="ECO:0000313" key="1">
    <source>
        <dbReference type="EMBL" id="OZI32412.1"/>
    </source>
</evidence>
<dbReference type="AlphaFoldDB" id="A0A261S612"/>
<dbReference type="EMBL" id="NEVM01000005">
    <property type="protein sequence ID" value="OZI32412.1"/>
    <property type="molecule type" value="Genomic_DNA"/>
</dbReference>
<comment type="caution">
    <text evidence="1">The sequence shown here is derived from an EMBL/GenBank/DDBJ whole genome shotgun (WGS) entry which is preliminary data.</text>
</comment>
<sequence length="397" mass="43409">MRLLAQDDLGGFGGVGEGIALQIAPDGRRILWLAHESAPKNFTGVDVSDPNKPRVIVQTDLPHAAVRSNSLEVSGNLMAVAYQVNKPGLAPAGFDLFDISEPERPRLLSHFDASAPHSRGAHCLWFVDGQTVHMACGDPDRVPRNPKDDQVYRIVDVSSPTRPRAVGAWHLPGTMEGDDAEPPKRLAPAFDSGFRAHNTNVFPQRPDRCYLGYLDAGAFIMDISDPSDPRPVSRFMNSPPFKGFTHTALPLFGRGLLVVSDETVQDDAGDWPKLVWLVDMSDESNLVSISTLPMPPVDVYRQRGGRFGAHNVHENPPVPGAWKSEDYLVCTFFNGGVRVYDIRDPYAPVEAAYFVPEAPAGSPVGSIQFNDVFVDDRGIVFAVDRHAGGLYTLEMTL</sequence>
<proteinExistence type="predicted"/>
<accession>A0A261S612</accession>
<name>A0A261S612_9BORD</name>
<dbReference type="SUPFAM" id="SSF75011">
    <property type="entry name" value="3-carboxy-cis,cis-mucoante lactonizing enzyme"/>
    <property type="match status" value="1"/>
</dbReference>
<evidence type="ECO:0000313" key="2">
    <source>
        <dbReference type="Proteomes" id="UP000216020"/>
    </source>
</evidence>
<evidence type="ECO:0008006" key="3">
    <source>
        <dbReference type="Google" id="ProtNLM"/>
    </source>
</evidence>
<dbReference type="InterPro" id="IPR013211">
    <property type="entry name" value="LVIVD"/>
</dbReference>
<protein>
    <recommendedName>
        <fullName evidence="3">LVIVD repeat-containing protein</fullName>
    </recommendedName>
</protein>
<gene>
    <name evidence="1" type="ORF">CAL29_21920</name>
</gene>
<dbReference type="Pfam" id="PF08309">
    <property type="entry name" value="LVIVD"/>
    <property type="match status" value="1"/>
</dbReference>
<reference evidence="2" key="1">
    <citation type="submission" date="2017-05" db="EMBL/GenBank/DDBJ databases">
        <title>Complete and WGS of Bordetella genogroups.</title>
        <authorList>
            <person name="Spilker T."/>
            <person name="Lipuma J."/>
        </authorList>
    </citation>
    <scope>NUCLEOTIDE SEQUENCE [LARGE SCALE GENOMIC DNA]</scope>
    <source>
        <strain evidence="2">AU16122</strain>
    </source>
</reference>
<organism evidence="1 2">
    <name type="scientific">Bordetella genomosp. 10</name>
    <dbReference type="NCBI Taxonomy" id="1416804"/>
    <lineage>
        <taxon>Bacteria</taxon>
        <taxon>Pseudomonadati</taxon>
        <taxon>Pseudomonadota</taxon>
        <taxon>Betaproteobacteria</taxon>
        <taxon>Burkholderiales</taxon>
        <taxon>Alcaligenaceae</taxon>
        <taxon>Bordetella</taxon>
    </lineage>
</organism>
<dbReference type="OrthoDB" id="8375at2"/>
<keyword evidence="2" id="KW-1185">Reference proteome</keyword>
<dbReference type="Proteomes" id="UP000216020">
    <property type="component" value="Unassembled WGS sequence"/>
</dbReference>